<name>A0A7Z0CI17_9MICO</name>
<gene>
    <name evidence="1" type="ORF">BKA03_002210</name>
</gene>
<dbReference type="Proteomes" id="UP000547973">
    <property type="component" value="Unassembled WGS sequence"/>
</dbReference>
<protein>
    <submittedName>
        <fullName evidence="1">Uncharacterized protein</fullName>
    </submittedName>
</protein>
<accession>A0A7Z0CI17</accession>
<dbReference type="EMBL" id="JACBZO010000001">
    <property type="protein sequence ID" value="NYI42091.1"/>
    <property type="molecule type" value="Genomic_DNA"/>
</dbReference>
<reference evidence="1 2" key="1">
    <citation type="submission" date="2020-07" db="EMBL/GenBank/DDBJ databases">
        <title>Sequencing the genomes of 1000 actinobacteria strains.</title>
        <authorList>
            <person name="Klenk H.-P."/>
        </authorList>
    </citation>
    <scope>NUCLEOTIDE SEQUENCE [LARGE SCALE GENOMIC DNA]</scope>
    <source>
        <strain evidence="1 2">DSM 19970</strain>
    </source>
</reference>
<sequence>MADPVTFVGRTEAPVIAHLALAHAQFETIHPFADEWRQRVWARKGASAWRLAEILHAHPVVTDEVVLRALGVSAPTAHAAIDVLADAARTG</sequence>
<evidence type="ECO:0000313" key="1">
    <source>
        <dbReference type="EMBL" id="NYI42091.1"/>
    </source>
</evidence>
<keyword evidence="2" id="KW-1185">Reference proteome</keyword>
<proteinExistence type="predicted"/>
<comment type="caution">
    <text evidence="1">The sequence shown here is derived from an EMBL/GenBank/DDBJ whole genome shotgun (WGS) entry which is preliminary data.</text>
</comment>
<dbReference type="RefSeq" id="WP_062073982.1">
    <property type="nucleotide sequence ID" value="NZ_BBRC01000002.1"/>
</dbReference>
<organism evidence="1 2">
    <name type="scientific">Demequina lutea</name>
    <dbReference type="NCBI Taxonomy" id="431489"/>
    <lineage>
        <taxon>Bacteria</taxon>
        <taxon>Bacillati</taxon>
        <taxon>Actinomycetota</taxon>
        <taxon>Actinomycetes</taxon>
        <taxon>Micrococcales</taxon>
        <taxon>Demequinaceae</taxon>
        <taxon>Demequina</taxon>
    </lineage>
</organism>
<evidence type="ECO:0000313" key="2">
    <source>
        <dbReference type="Proteomes" id="UP000547973"/>
    </source>
</evidence>
<dbReference type="AlphaFoldDB" id="A0A7Z0CI17"/>